<organism evidence="1 2">
    <name type="scientific">Pseudovibrio ascidiaceicola</name>
    <dbReference type="NCBI Taxonomy" id="285279"/>
    <lineage>
        <taxon>Bacteria</taxon>
        <taxon>Pseudomonadati</taxon>
        <taxon>Pseudomonadota</taxon>
        <taxon>Alphaproteobacteria</taxon>
        <taxon>Hyphomicrobiales</taxon>
        <taxon>Stappiaceae</taxon>
        <taxon>Pseudovibrio</taxon>
    </lineage>
</organism>
<comment type="caution">
    <text evidence="1">The sequence shown here is derived from an EMBL/GenBank/DDBJ whole genome shotgun (WGS) entry which is preliminary data.</text>
</comment>
<evidence type="ECO:0000313" key="1">
    <source>
        <dbReference type="EMBL" id="SFK99928.1"/>
    </source>
</evidence>
<accession>A0A1I4E245</accession>
<dbReference type="RefSeq" id="WP_093522814.1">
    <property type="nucleotide sequence ID" value="NZ_FOSK01000013.1"/>
</dbReference>
<name>A0A1I4E245_9HYPH</name>
<sequence>MKHTEDKLKALWDDACKANQELTAFCILHKIDGDAFGKPEGMARAVAATNFDRAMFDELAGLYNAAAWSARKYCYAVGENKKQDRAWAKKQLNKNPADLVEAA</sequence>
<proteinExistence type="predicted"/>
<protein>
    <submittedName>
        <fullName evidence="1">Uncharacterized protein</fullName>
    </submittedName>
</protein>
<dbReference type="EMBL" id="FOSK01000013">
    <property type="protein sequence ID" value="SFK99928.1"/>
    <property type="molecule type" value="Genomic_DNA"/>
</dbReference>
<gene>
    <name evidence="1" type="ORF">SAMN04488518_113154</name>
</gene>
<reference evidence="1 2" key="1">
    <citation type="submission" date="2016-10" db="EMBL/GenBank/DDBJ databases">
        <authorList>
            <person name="Varghese N."/>
            <person name="Submissions S."/>
        </authorList>
    </citation>
    <scope>NUCLEOTIDE SEQUENCE [LARGE SCALE GENOMIC DNA]</scope>
    <source>
        <strain evidence="1 2">DSM 16392</strain>
    </source>
</reference>
<evidence type="ECO:0000313" key="2">
    <source>
        <dbReference type="Proteomes" id="UP000199598"/>
    </source>
</evidence>
<dbReference type="Proteomes" id="UP000199598">
    <property type="component" value="Unassembled WGS sequence"/>
</dbReference>
<keyword evidence="2" id="KW-1185">Reference proteome</keyword>